<gene>
    <name evidence="7" type="ORF">CBOVIS_LOCUS10612</name>
</gene>
<dbReference type="SUPFAM" id="SSF47762">
    <property type="entry name" value="PAH2 domain"/>
    <property type="match status" value="2"/>
</dbReference>
<feature type="compositionally biased region" description="Acidic residues" evidence="5">
    <location>
        <begin position="397"/>
        <end position="410"/>
    </location>
</feature>
<evidence type="ECO:0000256" key="1">
    <source>
        <dbReference type="ARBA" id="ARBA00004123"/>
    </source>
</evidence>
<dbReference type="PROSITE" id="PS51477">
    <property type="entry name" value="PAH"/>
    <property type="match status" value="2"/>
</dbReference>
<evidence type="ECO:0000259" key="6">
    <source>
        <dbReference type="SMART" id="SM00761"/>
    </source>
</evidence>
<dbReference type="Pfam" id="PF16879">
    <property type="entry name" value="Sin3a_C"/>
    <property type="match status" value="1"/>
</dbReference>
<name>A0A8S1FB91_9PELO</name>
<dbReference type="GO" id="GO:0070822">
    <property type="term" value="C:Sin3-type complex"/>
    <property type="evidence" value="ECO:0007669"/>
    <property type="project" value="TreeGrafter"/>
</dbReference>
<dbReference type="InterPro" id="IPR003822">
    <property type="entry name" value="PAH"/>
</dbReference>
<protein>
    <recommendedName>
        <fullName evidence="6">Histone deacetylase interacting domain-containing protein</fullName>
    </recommendedName>
</protein>
<feature type="compositionally biased region" description="Acidic residues" evidence="5">
    <location>
        <begin position="245"/>
        <end position="262"/>
    </location>
</feature>
<feature type="compositionally biased region" description="Basic and acidic residues" evidence="5">
    <location>
        <begin position="1290"/>
        <end position="1303"/>
    </location>
</feature>
<evidence type="ECO:0000256" key="4">
    <source>
        <dbReference type="PROSITE-ProRule" id="PRU00810"/>
    </source>
</evidence>
<proteinExistence type="predicted"/>
<feature type="region of interest" description="Disordered" evidence="5">
    <location>
        <begin position="102"/>
        <end position="222"/>
    </location>
</feature>
<keyword evidence="2" id="KW-0678">Repressor</keyword>
<feature type="region of interest" description="Disordered" evidence="5">
    <location>
        <begin position="1142"/>
        <end position="1417"/>
    </location>
</feature>
<evidence type="ECO:0000313" key="8">
    <source>
        <dbReference type="Proteomes" id="UP000494206"/>
    </source>
</evidence>
<feature type="compositionally biased region" description="Basic and acidic residues" evidence="5">
    <location>
        <begin position="1237"/>
        <end position="1280"/>
    </location>
</feature>
<dbReference type="Proteomes" id="UP000494206">
    <property type="component" value="Unassembled WGS sequence"/>
</dbReference>
<accession>A0A8S1FB91</accession>
<organism evidence="7 8">
    <name type="scientific">Caenorhabditis bovis</name>
    <dbReference type="NCBI Taxonomy" id="2654633"/>
    <lineage>
        <taxon>Eukaryota</taxon>
        <taxon>Metazoa</taxon>
        <taxon>Ecdysozoa</taxon>
        <taxon>Nematoda</taxon>
        <taxon>Chromadorea</taxon>
        <taxon>Rhabditida</taxon>
        <taxon>Rhabditina</taxon>
        <taxon>Rhabditomorpha</taxon>
        <taxon>Rhabditoidea</taxon>
        <taxon>Rhabditidae</taxon>
        <taxon>Peloderinae</taxon>
        <taxon>Caenorhabditis</taxon>
    </lineage>
</organism>
<dbReference type="InterPro" id="IPR031693">
    <property type="entry name" value="Sin3_C"/>
</dbReference>
<dbReference type="InterPro" id="IPR039774">
    <property type="entry name" value="Sin3-like"/>
</dbReference>
<feature type="region of interest" description="Disordered" evidence="5">
    <location>
        <begin position="396"/>
        <end position="422"/>
    </location>
</feature>
<feature type="compositionally biased region" description="Acidic residues" evidence="5">
    <location>
        <begin position="120"/>
        <end position="132"/>
    </location>
</feature>
<dbReference type="Pfam" id="PF02671">
    <property type="entry name" value="PAH"/>
    <property type="match status" value="1"/>
</dbReference>
<dbReference type="Gene3D" id="1.20.1160.11">
    <property type="entry name" value="Paired amphipathic helix"/>
    <property type="match status" value="2"/>
</dbReference>
<keyword evidence="8" id="KW-1185">Reference proteome</keyword>
<dbReference type="SMART" id="SM00761">
    <property type="entry name" value="HDAC_interact"/>
    <property type="match status" value="1"/>
</dbReference>
<feature type="domain" description="Histone deacetylase interacting" evidence="6">
    <location>
        <begin position="568"/>
        <end position="669"/>
    </location>
</feature>
<dbReference type="InterPro" id="IPR036600">
    <property type="entry name" value="PAH_sf"/>
</dbReference>
<feature type="region of interest" description="Disordered" evidence="5">
    <location>
        <begin position="245"/>
        <end position="267"/>
    </location>
</feature>
<feature type="compositionally biased region" description="Acidic residues" evidence="5">
    <location>
        <begin position="1146"/>
        <end position="1157"/>
    </location>
</feature>
<comment type="caution">
    <text evidence="7">The sequence shown here is derived from an EMBL/GenBank/DDBJ whole genome shotgun (WGS) entry which is preliminary data.</text>
</comment>
<dbReference type="PANTHER" id="PTHR12346">
    <property type="entry name" value="SIN3B-RELATED"/>
    <property type="match status" value="1"/>
</dbReference>
<dbReference type="PANTHER" id="PTHR12346:SF0">
    <property type="entry name" value="SIN3A, ISOFORM G"/>
    <property type="match status" value="1"/>
</dbReference>
<evidence type="ECO:0000256" key="3">
    <source>
        <dbReference type="ARBA" id="ARBA00023242"/>
    </source>
</evidence>
<dbReference type="Pfam" id="PF08295">
    <property type="entry name" value="Sin3_corepress"/>
    <property type="match status" value="1"/>
</dbReference>
<comment type="subcellular location">
    <subcellularLocation>
        <location evidence="1 4">Nucleus</location>
    </subcellularLocation>
</comment>
<reference evidence="7 8" key="1">
    <citation type="submission" date="2020-04" db="EMBL/GenBank/DDBJ databases">
        <authorList>
            <person name="Laetsch R D."/>
            <person name="Stevens L."/>
            <person name="Kumar S."/>
            <person name="Blaxter L. M."/>
        </authorList>
    </citation>
    <scope>NUCLEOTIDE SEQUENCE [LARGE SCALE GENOMIC DNA]</scope>
</reference>
<keyword evidence="3 4" id="KW-0539">Nucleus</keyword>
<dbReference type="GO" id="GO:0003714">
    <property type="term" value="F:transcription corepressor activity"/>
    <property type="evidence" value="ECO:0007669"/>
    <property type="project" value="InterPro"/>
</dbReference>
<feature type="compositionally biased region" description="Acidic residues" evidence="5">
    <location>
        <begin position="1304"/>
        <end position="1324"/>
    </location>
</feature>
<evidence type="ECO:0000256" key="5">
    <source>
        <dbReference type="SAM" id="MobiDB-lite"/>
    </source>
</evidence>
<feature type="compositionally biased region" description="Basic and acidic residues" evidence="5">
    <location>
        <begin position="1205"/>
        <end position="1218"/>
    </location>
</feature>
<feature type="compositionally biased region" description="Acidic residues" evidence="5">
    <location>
        <begin position="146"/>
        <end position="222"/>
    </location>
</feature>
<feature type="compositionally biased region" description="Acidic residues" evidence="5">
    <location>
        <begin position="1351"/>
        <end position="1363"/>
    </location>
</feature>
<evidence type="ECO:0000313" key="7">
    <source>
        <dbReference type="EMBL" id="CAB3408889.1"/>
    </source>
</evidence>
<feature type="compositionally biased region" description="Basic and acidic residues" evidence="5">
    <location>
        <begin position="1325"/>
        <end position="1338"/>
    </location>
</feature>
<feature type="compositionally biased region" description="Basic and acidic residues" evidence="5">
    <location>
        <begin position="1395"/>
        <end position="1407"/>
    </location>
</feature>
<evidence type="ECO:0000256" key="2">
    <source>
        <dbReference type="ARBA" id="ARBA00022491"/>
    </source>
</evidence>
<sequence length="1547" mass="181257">MPEDSAKVRNALSYLETVKAEFRHDNHTYEEFLRVMKDFRSQALDTPGVIQRVSALFHDHPELILNFNTFLPAGFQVTYIGNRLCIVNPKNEYEEVPPPDPPFMNGHAHAVNGNYPYVDPEPDPDANGEGEVEGEHEPEVEHEGEQDVIEEYEDQPRYEEEEEDEDHQMIEDEENEEVEDEDEDEEVEEEEEGEEGDGENQEDEGQYDENGDVIMDTDYDDMDSDICPDELFTEQFAEYFKDVFDDDDVDDDDEEEDNDDENLNSSEKKLIHRSNALSFTYKIKKRFESNPKVYRDFLDILQFFIETPDEPVGKRRPECKLVAEAGMEVKKMFILEVARKLFAGHDDLLKEFERFIPKIEHFNQTKQAMLNMHLFETEPLPDELLKRKKDDIYKIDNDDETADGDADAGDEDSRPKKKKRIRDEAEFGRREIAKILARNMFEDGRFPLSEPERGPTMDMYALLSSVDMELYSKLQQRFSRMEFDRFFILLNVFLPGHISIDEFLDNLKNMLGSRHHDIVNEIFSLFGEKFDYADESDLDDESDVKSGVRKGWIREGENIVRDVIKKTICTLGVSYRHIIKDKNELKKPSGRTALCDEVLNDTWTSYPSWSSEDNGNVASRKSTFEEFLYKTEDERFELDIVLDVNKYAIESFELLKRKMERMSEYDRCRFKLDEKLGCSSGVLITRAIKRIYGEAASKIIHGLRDSPFNAVPKVLQRFIEKEKEWRQAQTQMNKMWREQLEKNIARSLDHQAATVKQADSRLLKTKSLVHSFEAYFDQRQGDCPGKYSKGPHMKLCYPERKSILHDVNDLLVHYLRRQQHYTKDEKRKMKIILRKIVLEWMCERTEEMSDDEEEEELELEKRKNRRDSDVDKIEFDKRGRRINLMTHYVDNDSSEWPEYECEDQYEEDEYLFQKRGSQRRLIYGDDNLFVFMRLHHALCERLHKIHSAYLRGVEDYYEQERCRQEWERDMEQLARGTLLHAEKNWGALGSAMRKIRNVGPLPTTLYKLVLTEIKRYMDGEMDASQYEDCLRSLFPTQACHLFLIDKIMSVAVRSLATLANNEDECSAIKMYMRFRFKNLPNCFTQSDFVDRVEKEYAAMAEERLYKRNCYKLEYANHTIPILTVTMIDTNLTANDIEQKLRTYNDDANETGETEEMPTVDVPDSPRGTEDTTCTAETMRTAATTETIESSKTAGSESSKSADSSAIRDDAVENERANSEENDEDNADRSDGGNSEENNERASVDMDHEPKRELDDDEERVQTREQSKEIEPKEESGKPEEEMGSNDGDGEDPKREVETPRSRTDEDDEDEQREEDKKEEEDRDDDEKSRESESDQDRDHDDEDREERETDDRYEDDMDVTIADDGERPSTSESSPQPIEDSPSSSSRKRNQMGSRSRDTTDSPEPKRRCAATVGATVSVNRRTFHRTQHPGFGRQLFLKRTAKKTEPKPLRVLPIRNFKTYNHVPRSSEIGGFVTMKGPFEEKYMMLQDMHFIRLERSKYVQFENRCGEKSDGEFLERLAIKEEVRHPVYHFLKYNIYRCETTEHGD</sequence>
<dbReference type="EMBL" id="CADEPM010000007">
    <property type="protein sequence ID" value="CAB3408889.1"/>
    <property type="molecule type" value="Genomic_DNA"/>
</dbReference>
<dbReference type="FunFam" id="1.20.1160.11:FF:000001">
    <property type="entry name" value="Paired amphipathic helix protein Sin3"/>
    <property type="match status" value="1"/>
</dbReference>
<dbReference type="OrthoDB" id="10265969at2759"/>
<feature type="compositionally biased region" description="Low complexity" evidence="5">
    <location>
        <begin position="1170"/>
        <end position="1204"/>
    </location>
</feature>
<feature type="compositionally biased region" description="Basic and acidic residues" evidence="5">
    <location>
        <begin position="133"/>
        <end position="145"/>
    </location>
</feature>
<feature type="compositionally biased region" description="Polar residues" evidence="5">
    <location>
        <begin position="1370"/>
        <end position="1385"/>
    </location>
</feature>
<dbReference type="InterPro" id="IPR013194">
    <property type="entry name" value="HDAC_interact_dom"/>
</dbReference>
<dbReference type="GO" id="GO:0000122">
    <property type="term" value="P:negative regulation of transcription by RNA polymerase II"/>
    <property type="evidence" value="ECO:0007669"/>
    <property type="project" value="TreeGrafter"/>
</dbReference>